<dbReference type="InterPro" id="IPR013656">
    <property type="entry name" value="PAS_4"/>
</dbReference>
<dbReference type="InterPro" id="IPR013655">
    <property type="entry name" value="PAS_fold_3"/>
</dbReference>
<reference evidence="9 10" key="1">
    <citation type="submission" date="2015-05" db="EMBL/GenBank/DDBJ databases">
        <title>Complete genome of Marinobacter psychrophilus strain 20041T isolated from sea-ice of the Canadian Basin.</title>
        <authorList>
            <person name="Song L."/>
            <person name="Ren L."/>
            <person name="Yu Y."/>
            <person name="Wang X."/>
        </authorList>
    </citation>
    <scope>NUCLEOTIDE SEQUENCE [LARGE SCALE GENOMIC DNA]</scope>
    <source>
        <strain evidence="9 10">20041</strain>
    </source>
</reference>
<dbReference type="EMBL" id="CP011494">
    <property type="protein sequence ID" value="AKO54273.1"/>
    <property type="molecule type" value="Genomic_DNA"/>
</dbReference>
<evidence type="ECO:0000256" key="1">
    <source>
        <dbReference type="ARBA" id="ARBA00001946"/>
    </source>
</evidence>
<dbReference type="PROSITE" id="PS50887">
    <property type="entry name" value="GGDEF"/>
    <property type="match status" value="1"/>
</dbReference>
<evidence type="ECO:0000259" key="7">
    <source>
        <dbReference type="PROSITE" id="PS50113"/>
    </source>
</evidence>
<dbReference type="PROSITE" id="PS50113">
    <property type="entry name" value="PAC"/>
    <property type="match status" value="1"/>
</dbReference>
<dbReference type="CDD" id="cd01949">
    <property type="entry name" value="GGDEF"/>
    <property type="match status" value="1"/>
</dbReference>
<dbReference type="InterPro" id="IPR001610">
    <property type="entry name" value="PAC"/>
</dbReference>
<evidence type="ECO:0000259" key="6">
    <source>
        <dbReference type="PROSITE" id="PS50112"/>
    </source>
</evidence>
<dbReference type="InterPro" id="IPR000160">
    <property type="entry name" value="GGDEF_dom"/>
</dbReference>
<dbReference type="SMART" id="SM00091">
    <property type="entry name" value="PAS"/>
    <property type="match status" value="2"/>
</dbReference>
<dbReference type="Pfam" id="PF08447">
    <property type="entry name" value="PAS_3"/>
    <property type="match status" value="1"/>
</dbReference>
<dbReference type="EC" id="2.7.7.65" evidence="2"/>
<dbReference type="PROSITE" id="PS50112">
    <property type="entry name" value="PAS"/>
    <property type="match status" value="1"/>
</dbReference>
<dbReference type="KEGG" id="mpq:ABA45_08515"/>
<dbReference type="SUPFAM" id="SSF55073">
    <property type="entry name" value="Nucleotide cyclase"/>
    <property type="match status" value="1"/>
</dbReference>
<evidence type="ECO:0000256" key="3">
    <source>
        <dbReference type="ARBA" id="ARBA00022777"/>
    </source>
</evidence>
<keyword evidence="5" id="KW-0175">Coiled coil</keyword>
<sequence length="488" mass="54616">MCVQCSDSAEYFIHCNGCGARGPRCLSKENLSILPRLLEESLLRTVIDESPDIVCLKNWRGEFLLCNQSLARLYNSTPEQMVGKTDADFNDDQSQVLFFQKSTQEVISGGQVQVVEEASTNKATGEVRYFQSIKKPLKGPDGSDRVLVIAHDITELKLAYQIIEEKEKRYSYAMDAAGEGIWDWDIEHNVVRHNMKWCQLLQLDDTLLTHDMAVLGKLIHADDIASMMSALNTALEGTGYYSSEHRMVRPDDSEIWVHDRGRVVEQNAEGKPLRMVGSINDITSRKVFERRLAETNRRIERSKEQLEGQVVERTAALARLNQELEELAKRDMLTGVGNRLRLDDWLVAQPEGNACVLVMLDVDHFKQVNDRYGHKVGDEVLQNIAQSLVLSVRRDDLVIRWGGEEFLIVLSPTDINQAVLIAENLRLTVSGLNALPDGSKVTASLGVAGGLCREFDRVLVEADSAMYVAKQAGRNRVIAAPQAPKAIP</sequence>
<accession>A0A0H4I928</accession>
<dbReference type="InterPro" id="IPR000700">
    <property type="entry name" value="PAS-assoc_C"/>
</dbReference>
<dbReference type="InterPro" id="IPR050469">
    <property type="entry name" value="Diguanylate_Cyclase"/>
</dbReference>
<feature type="coiled-coil region" evidence="5">
    <location>
        <begin position="285"/>
        <end position="330"/>
    </location>
</feature>
<dbReference type="PATRIC" id="fig|330734.3.peg.1790"/>
<keyword evidence="10" id="KW-1185">Reference proteome</keyword>
<name>A0A0H4I928_9GAMM</name>
<dbReference type="InterPro" id="IPR000014">
    <property type="entry name" value="PAS"/>
</dbReference>
<dbReference type="SMART" id="SM00267">
    <property type="entry name" value="GGDEF"/>
    <property type="match status" value="1"/>
</dbReference>
<dbReference type="GO" id="GO:0052621">
    <property type="term" value="F:diguanylate cyclase activity"/>
    <property type="evidence" value="ECO:0007669"/>
    <property type="project" value="UniProtKB-EC"/>
</dbReference>
<evidence type="ECO:0000256" key="4">
    <source>
        <dbReference type="ARBA" id="ARBA00034247"/>
    </source>
</evidence>
<dbReference type="NCBIfam" id="TIGR00254">
    <property type="entry name" value="GGDEF"/>
    <property type="match status" value="1"/>
</dbReference>
<keyword evidence="3" id="KW-0418">Kinase</keyword>
<dbReference type="FunFam" id="3.30.70.270:FF:000001">
    <property type="entry name" value="Diguanylate cyclase domain protein"/>
    <property type="match status" value="1"/>
</dbReference>
<dbReference type="Pfam" id="PF00990">
    <property type="entry name" value="GGDEF"/>
    <property type="match status" value="1"/>
</dbReference>
<protein>
    <recommendedName>
        <fullName evidence="2">diguanylate cyclase</fullName>
        <ecNumber evidence="2">2.7.7.65</ecNumber>
    </recommendedName>
</protein>
<dbReference type="NCBIfam" id="TIGR00229">
    <property type="entry name" value="sensory_box"/>
    <property type="match status" value="2"/>
</dbReference>
<dbReference type="InterPro" id="IPR029787">
    <property type="entry name" value="Nucleotide_cyclase"/>
</dbReference>
<evidence type="ECO:0000313" key="9">
    <source>
        <dbReference type="EMBL" id="AKO54273.1"/>
    </source>
</evidence>
<evidence type="ECO:0000256" key="2">
    <source>
        <dbReference type="ARBA" id="ARBA00012528"/>
    </source>
</evidence>
<dbReference type="PANTHER" id="PTHR45138">
    <property type="entry name" value="REGULATORY COMPONENTS OF SENSORY TRANSDUCTION SYSTEM"/>
    <property type="match status" value="1"/>
</dbReference>
<comment type="catalytic activity">
    <reaction evidence="4">
        <text>2 GTP = 3',3'-c-di-GMP + 2 diphosphate</text>
        <dbReference type="Rhea" id="RHEA:24898"/>
        <dbReference type="ChEBI" id="CHEBI:33019"/>
        <dbReference type="ChEBI" id="CHEBI:37565"/>
        <dbReference type="ChEBI" id="CHEBI:58805"/>
        <dbReference type="EC" id="2.7.7.65"/>
    </reaction>
</comment>
<feature type="domain" description="GGDEF" evidence="8">
    <location>
        <begin position="353"/>
        <end position="482"/>
    </location>
</feature>
<dbReference type="AlphaFoldDB" id="A0A0H4I928"/>
<feature type="domain" description="PAC" evidence="7">
    <location>
        <begin position="241"/>
        <end position="294"/>
    </location>
</feature>
<evidence type="ECO:0000256" key="5">
    <source>
        <dbReference type="SAM" id="Coils"/>
    </source>
</evidence>
<proteinExistence type="predicted"/>
<dbReference type="PANTHER" id="PTHR45138:SF9">
    <property type="entry name" value="DIGUANYLATE CYCLASE DGCM-RELATED"/>
    <property type="match status" value="1"/>
</dbReference>
<feature type="domain" description="PAS" evidence="6">
    <location>
        <begin position="39"/>
        <end position="110"/>
    </location>
</feature>
<dbReference type="GO" id="GO:0016301">
    <property type="term" value="F:kinase activity"/>
    <property type="evidence" value="ECO:0007669"/>
    <property type="project" value="UniProtKB-KW"/>
</dbReference>
<comment type="cofactor">
    <cofactor evidence="1">
        <name>Mg(2+)</name>
        <dbReference type="ChEBI" id="CHEBI:18420"/>
    </cofactor>
</comment>
<dbReference type="Proteomes" id="UP000036406">
    <property type="component" value="Chromosome"/>
</dbReference>
<organism evidence="9 10">
    <name type="scientific">Marinobacter psychrophilus</name>
    <dbReference type="NCBI Taxonomy" id="330734"/>
    <lineage>
        <taxon>Bacteria</taxon>
        <taxon>Pseudomonadati</taxon>
        <taxon>Pseudomonadota</taxon>
        <taxon>Gammaproteobacteria</taxon>
        <taxon>Pseudomonadales</taxon>
        <taxon>Marinobacteraceae</taxon>
        <taxon>Marinobacter</taxon>
    </lineage>
</organism>
<keyword evidence="3" id="KW-0808">Transferase</keyword>
<dbReference type="CDD" id="cd00130">
    <property type="entry name" value="PAS"/>
    <property type="match status" value="2"/>
</dbReference>
<dbReference type="SUPFAM" id="SSF55785">
    <property type="entry name" value="PYP-like sensor domain (PAS domain)"/>
    <property type="match status" value="2"/>
</dbReference>
<dbReference type="STRING" id="330734.ABA45_08515"/>
<evidence type="ECO:0000313" key="10">
    <source>
        <dbReference type="Proteomes" id="UP000036406"/>
    </source>
</evidence>
<dbReference type="InterPro" id="IPR043128">
    <property type="entry name" value="Rev_trsase/Diguanyl_cyclase"/>
</dbReference>
<dbReference type="Pfam" id="PF08448">
    <property type="entry name" value="PAS_4"/>
    <property type="match status" value="1"/>
</dbReference>
<evidence type="ECO:0000259" key="8">
    <source>
        <dbReference type="PROSITE" id="PS50887"/>
    </source>
</evidence>
<dbReference type="SMART" id="SM00086">
    <property type="entry name" value="PAC"/>
    <property type="match status" value="1"/>
</dbReference>
<dbReference type="Gene3D" id="3.30.450.20">
    <property type="entry name" value="PAS domain"/>
    <property type="match status" value="2"/>
</dbReference>
<dbReference type="Gene3D" id="3.30.70.270">
    <property type="match status" value="1"/>
</dbReference>
<dbReference type="InterPro" id="IPR035965">
    <property type="entry name" value="PAS-like_dom_sf"/>
</dbReference>
<gene>
    <name evidence="9" type="ORF">ABA45_08515</name>
</gene>